<protein>
    <recommendedName>
        <fullName evidence="2">Zn(2)-C6 fungal-type domain-containing protein</fullName>
    </recommendedName>
</protein>
<dbReference type="Proteomes" id="UP001595075">
    <property type="component" value="Unassembled WGS sequence"/>
</dbReference>
<accession>A0ABR4BQI4</accession>
<feature type="domain" description="Zn(2)-C6 fungal-type" evidence="2">
    <location>
        <begin position="28"/>
        <end position="55"/>
    </location>
</feature>
<dbReference type="PANTHER" id="PTHR37534:SF49">
    <property type="entry name" value="LYSINE BIOSYNTHESIS REGULATORY PROTEIN LYS14"/>
    <property type="match status" value="1"/>
</dbReference>
<keyword evidence="1" id="KW-0539">Nucleus</keyword>
<gene>
    <name evidence="3" type="ORF">VTL71DRAFT_9804</name>
</gene>
<dbReference type="PANTHER" id="PTHR37534">
    <property type="entry name" value="TRANSCRIPTIONAL ACTIVATOR PROTEIN UGA3"/>
    <property type="match status" value="1"/>
</dbReference>
<proteinExistence type="predicted"/>
<dbReference type="SUPFAM" id="SSF57701">
    <property type="entry name" value="Zn2/Cys6 DNA-binding domain"/>
    <property type="match status" value="1"/>
</dbReference>
<dbReference type="Pfam" id="PF00172">
    <property type="entry name" value="Zn_clus"/>
    <property type="match status" value="1"/>
</dbReference>
<sequence>MVETEHASKSGYKRLWKADRPATREMPKRKVKCGQEMPTCFNCRRLGLTCERRQQYRLKDVTLEIRQSICSTTSERGTVWDPSSPRSSVIQSEEGVDYTAAENIAAQELPGSYFINATPDNLFEICKDDEISELTSSLGPVVFDRSAPRKDKNVTTSDISSAAASTVGSLAKHFERQGINLTDKQKQLSMFEIALVQSRDLQYYNHYRNVVVYKCVYRPPYFFHIDVCSMQVNSRIPASLKPFCHDKTETEDTFERAAAVFRPLYHAMLALSALSFAHRERLDRVDALEHYQQAVSGLRKHPGPESVDLIYTHYFLLLYEVAACENGQANIAFTHMSQLVRLIGWFLKTSRMTPNVVFSDVTCSPCTEITVELITSSTLYLDAYNLWFGRQIQPMTPDAILIGLFNAVENGNAHVGSAHGIEKLALILPKLLIRGGWAQFVVRELIRDLNTPSNGGRSDMAKHFLTLDDKINDMHVWCQENSPPVPLDIYDETYLKMPVPSQTTFDSAQFTLRATSIYAHTAMYPSQRLNLSARRAAELDMCAQEILALTRPRWGEILPIAAVNLMAIFVCGTIVSSFEDKEEVLAVLRRLGSGASGKGPTCAIKALKELYLEQQRVETAGGNQNSVDWLVYLKMRGLLDFCPFGI</sequence>
<dbReference type="CDD" id="cd00067">
    <property type="entry name" value="GAL4"/>
    <property type="match status" value="1"/>
</dbReference>
<evidence type="ECO:0000256" key="1">
    <source>
        <dbReference type="ARBA" id="ARBA00023242"/>
    </source>
</evidence>
<dbReference type="InterPro" id="IPR001138">
    <property type="entry name" value="Zn2Cys6_DnaBD"/>
</dbReference>
<name>A0ABR4BQI4_9HELO</name>
<organism evidence="3 4">
    <name type="scientific">Oculimacula yallundae</name>
    <dbReference type="NCBI Taxonomy" id="86028"/>
    <lineage>
        <taxon>Eukaryota</taxon>
        <taxon>Fungi</taxon>
        <taxon>Dikarya</taxon>
        <taxon>Ascomycota</taxon>
        <taxon>Pezizomycotina</taxon>
        <taxon>Leotiomycetes</taxon>
        <taxon>Helotiales</taxon>
        <taxon>Ploettnerulaceae</taxon>
        <taxon>Oculimacula</taxon>
    </lineage>
</organism>
<evidence type="ECO:0000313" key="3">
    <source>
        <dbReference type="EMBL" id="KAL2059982.1"/>
    </source>
</evidence>
<evidence type="ECO:0000259" key="2">
    <source>
        <dbReference type="Pfam" id="PF00172"/>
    </source>
</evidence>
<comment type="caution">
    <text evidence="3">The sequence shown here is derived from an EMBL/GenBank/DDBJ whole genome shotgun (WGS) entry which is preliminary data.</text>
</comment>
<evidence type="ECO:0000313" key="4">
    <source>
        <dbReference type="Proteomes" id="UP001595075"/>
    </source>
</evidence>
<dbReference type="EMBL" id="JAZHXI010000024">
    <property type="protein sequence ID" value="KAL2059982.1"/>
    <property type="molecule type" value="Genomic_DNA"/>
</dbReference>
<keyword evidence="4" id="KW-1185">Reference proteome</keyword>
<dbReference type="InterPro" id="IPR036864">
    <property type="entry name" value="Zn2-C6_fun-type_DNA-bd_sf"/>
</dbReference>
<reference evidence="3 4" key="1">
    <citation type="journal article" date="2024" name="Commun. Biol.">
        <title>Comparative genomic analysis of thermophilic fungi reveals convergent evolutionary adaptations and gene losses.</title>
        <authorList>
            <person name="Steindorff A.S."/>
            <person name="Aguilar-Pontes M.V."/>
            <person name="Robinson A.J."/>
            <person name="Andreopoulos B."/>
            <person name="LaButti K."/>
            <person name="Kuo A."/>
            <person name="Mondo S."/>
            <person name="Riley R."/>
            <person name="Otillar R."/>
            <person name="Haridas S."/>
            <person name="Lipzen A."/>
            <person name="Grimwood J."/>
            <person name="Schmutz J."/>
            <person name="Clum A."/>
            <person name="Reid I.D."/>
            <person name="Moisan M.C."/>
            <person name="Butler G."/>
            <person name="Nguyen T.T.M."/>
            <person name="Dewar K."/>
            <person name="Conant G."/>
            <person name="Drula E."/>
            <person name="Henrissat B."/>
            <person name="Hansel C."/>
            <person name="Singer S."/>
            <person name="Hutchinson M.I."/>
            <person name="de Vries R.P."/>
            <person name="Natvig D.O."/>
            <person name="Powell A.J."/>
            <person name="Tsang A."/>
            <person name="Grigoriev I.V."/>
        </authorList>
    </citation>
    <scope>NUCLEOTIDE SEQUENCE [LARGE SCALE GENOMIC DNA]</scope>
    <source>
        <strain evidence="3 4">CBS 494.80</strain>
    </source>
</reference>